<evidence type="ECO:0000313" key="2">
    <source>
        <dbReference type="Proteomes" id="UP001310594"/>
    </source>
</evidence>
<accession>A0AAN7W598</accession>
<gene>
    <name evidence="1" type="ORF">LTR97_007638</name>
</gene>
<dbReference type="AlphaFoldDB" id="A0AAN7W598"/>
<name>A0AAN7W598_9PEZI</name>
<dbReference type="EMBL" id="JAVRQU010000011">
    <property type="protein sequence ID" value="KAK5697500.1"/>
    <property type="molecule type" value="Genomic_DNA"/>
</dbReference>
<dbReference type="Proteomes" id="UP001310594">
    <property type="component" value="Unassembled WGS sequence"/>
</dbReference>
<proteinExistence type="predicted"/>
<organism evidence="1 2">
    <name type="scientific">Elasticomyces elasticus</name>
    <dbReference type="NCBI Taxonomy" id="574655"/>
    <lineage>
        <taxon>Eukaryota</taxon>
        <taxon>Fungi</taxon>
        <taxon>Dikarya</taxon>
        <taxon>Ascomycota</taxon>
        <taxon>Pezizomycotina</taxon>
        <taxon>Dothideomycetes</taxon>
        <taxon>Dothideomycetidae</taxon>
        <taxon>Mycosphaerellales</taxon>
        <taxon>Teratosphaeriaceae</taxon>
        <taxon>Elasticomyces</taxon>
    </lineage>
</organism>
<protein>
    <submittedName>
        <fullName evidence="1">Uncharacterized protein</fullName>
    </submittedName>
</protein>
<evidence type="ECO:0000313" key="1">
    <source>
        <dbReference type="EMBL" id="KAK5697500.1"/>
    </source>
</evidence>
<comment type="caution">
    <text evidence="1">The sequence shown here is derived from an EMBL/GenBank/DDBJ whole genome shotgun (WGS) entry which is preliminary data.</text>
</comment>
<sequence>MPFSTWQHQYRKATGFFSAHEHTEQANGTGDYTTAFRFLVKHVTKDQPKAAALGVTANYTWTEIGIWTQWRPSHSSVLLCTVDNSDKARVWSGIRKNLEGSQSVHASSPFGWHTFVIPQITEALDRSVWDCRDVVRHKEHNRPSVNTSGPEYISMHELARHTVHIAENVEMSSKVLEALQQEVVEYYLTTSTSPEPLKRTNLLRTLRCQHTLLQCAHGRACALTARLQNEINLAFHIGTERDSAIARQMAHSVRQDSTAMKTISVLGLVYLPGTFVSVGHIRDELLRLCARSFLDEVSQTLDLLGYDDSAYASHDTDLVHLASPVFTRTADRTQLIEMLD</sequence>
<reference evidence="1" key="1">
    <citation type="submission" date="2023-08" db="EMBL/GenBank/DDBJ databases">
        <title>Black Yeasts Isolated from many extreme environments.</title>
        <authorList>
            <person name="Coleine C."/>
            <person name="Stajich J.E."/>
            <person name="Selbmann L."/>
        </authorList>
    </citation>
    <scope>NUCLEOTIDE SEQUENCE</scope>
    <source>
        <strain evidence="1">CCFEE 5810</strain>
    </source>
</reference>